<evidence type="ECO:0000313" key="2">
    <source>
        <dbReference type="EMBL" id="GBM55664.1"/>
    </source>
</evidence>
<dbReference type="Proteomes" id="UP000499080">
    <property type="component" value="Unassembled WGS sequence"/>
</dbReference>
<keyword evidence="1" id="KW-1133">Transmembrane helix</keyword>
<reference evidence="2 3" key="1">
    <citation type="journal article" date="2019" name="Sci. Rep.">
        <title>Orb-weaving spider Araneus ventricosus genome elucidates the spidroin gene catalogue.</title>
        <authorList>
            <person name="Kono N."/>
            <person name="Nakamura H."/>
            <person name="Ohtoshi R."/>
            <person name="Moran D.A.P."/>
            <person name="Shinohara A."/>
            <person name="Yoshida Y."/>
            <person name="Fujiwara M."/>
            <person name="Mori M."/>
            <person name="Tomita M."/>
            <person name="Arakawa K."/>
        </authorList>
    </citation>
    <scope>NUCLEOTIDE SEQUENCE [LARGE SCALE GENOMIC DNA]</scope>
</reference>
<evidence type="ECO:0000256" key="1">
    <source>
        <dbReference type="SAM" id="Phobius"/>
    </source>
</evidence>
<gene>
    <name evidence="2" type="ORF">AVEN_6853_1</name>
</gene>
<feature type="transmembrane region" description="Helical" evidence="1">
    <location>
        <begin position="168"/>
        <end position="193"/>
    </location>
</feature>
<organism evidence="2 3">
    <name type="scientific">Araneus ventricosus</name>
    <name type="common">Orbweaver spider</name>
    <name type="synonym">Epeira ventricosa</name>
    <dbReference type="NCBI Taxonomy" id="182803"/>
    <lineage>
        <taxon>Eukaryota</taxon>
        <taxon>Metazoa</taxon>
        <taxon>Ecdysozoa</taxon>
        <taxon>Arthropoda</taxon>
        <taxon>Chelicerata</taxon>
        <taxon>Arachnida</taxon>
        <taxon>Araneae</taxon>
        <taxon>Araneomorphae</taxon>
        <taxon>Entelegynae</taxon>
        <taxon>Araneoidea</taxon>
        <taxon>Araneidae</taxon>
        <taxon>Araneus</taxon>
    </lineage>
</organism>
<keyword evidence="1" id="KW-0472">Membrane</keyword>
<evidence type="ECO:0000313" key="3">
    <source>
        <dbReference type="Proteomes" id="UP000499080"/>
    </source>
</evidence>
<protein>
    <recommendedName>
        <fullName evidence="4">Transmembrane protein</fullName>
    </recommendedName>
</protein>
<comment type="caution">
    <text evidence="2">The sequence shown here is derived from an EMBL/GenBank/DDBJ whole genome shotgun (WGS) entry which is preliminary data.</text>
</comment>
<dbReference type="EMBL" id="BGPR01001512">
    <property type="protein sequence ID" value="GBM55664.1"/>
    <property type="molecule type" value="Genomic_DNA"/>
</dbReference>
<feature type="transmembrane region" description="Helical" evidence="1">
    <location>
        <begin position="142"/>
        <end position="162"/>
    </location>
</feature>
<name>A0A4Y2GU92_ARAVE</name>
<feature type="transmembrane region" description="Helical" evidence="1">
    <location>
        <begin position="117"/>
        <end position="135"/>
    </location>
</feature>
<accession>A0A4Y2GU92</accession>
<sequence>MLHLFIDTQVEAAIEGGDEEWCVLESVSCRALNEGDKGPDGGGRGRGARPRTICFKTWSDNGESSHDQPCTLYTGQGNQLTLEIPFSWKKAWFLQRRAHPFRTILLSGPNFHCASSYYFHMAIGFGVMCFDLIGFGVMCFDLIGYGVMCFNLIGYGVMWLVLIGFGVMWLVLIGFGVMWLVLIGFGIILLDLIG</sequence>
<keyword evidence="1" id="KW-0812">Transmembrane</keyword>
<keyword evidence="3" id="KW-1185">Reference proteome</keyword>
<proteinExistence type="predicted"/>
<dbReference type="AlphaFoldDB" id="A0A4Y2GU92"/>
<evidence type="ECO:0008006" key="4">
    <source>
        <dbReference type="Google" id="ProtNLM"/>
    </source>
</evidence>